<reference evidence="1" key="1">
    <citation type="submission" date="2021-06" db="EMBL/GenBank/DDBJ databases">
        <title>Comparative genomics, transcriptomics and evolutionary studies reveal genomic signatures of adaptation to plant cell wall in hemibiotrophic fungi.</title>
        <authorList>
            <consortium name="DOE Joint Genome Institute"/>
            <person name="Baroncelli R."/>
            <person name="Diaz J.F."/>
            <person name="Benocci T."/>
            <person name="Peng M."/>
            <person name="Battaglia E."/>
            <person name="Haridas S."/>
            <person name="Andreopoulos W."/>
            <person name="Labutti K."/>
            <person name="Pangilinan J."/>
            <person name="Floch G.L."/>
            <person name="Makela M.R."/>
            <person name="Henrissat B."/>
            <person name="Grigoriev I.V."/>
            <person name="Crouch J.A."/>
            <person name="De Vries R.P."/>
            <person name="Sukno S.A."/>
            <person name="Thon M.R."/>
        </authorList>
    </citation>
    <scope>NUCLEOTIDE SEQUENCE</scope>
    <source>
        <strain evidence="1">CBS 102054</strain>
    </source>
</reference>
<comment type="caution">
    <text evidence="1">The sequence shown here is derived from an EMBL/GenBank/DDBJ whole genome shotgun (WGS) entry which is preliminary data.</text>
</comment>
<keyword evidence="2" id="KW-1185">Reference proteome</keyword>
<evidence type="ECO:0000313" key="2">
    <source>
        <dbReference type="Proteomes" id="UP001243989"/>
    </source>
</evidence>
<dbReference type="Proteomes" id="UP001243989">
    <property type="component" value="Unassembled WGS sequence"/>
</dbReference>
<dbReference type="GeneID" id="85466607"/>
<proteinExistence type="predicted"/>
<dbReference type="RefSeq" id="XP_060449917.1">
    <property type="nucleotide sequence ID" value="XM_060581745.1"/>
</dbReference>
<evidence type="ECO:0000313" key="1">
    <source>
        <dbReference type="EMBL" id="KAK1641310.1"/>
    </source>
</evidence>
<gene>
    <name evidence="1" type="ORF">BDP81DRAFT_131507</name>
</gene>
<organism evidence="1 2">
    <name type="scientific">Colletotrichum phormii</name>
    <dbReference type="NCBI Taxonomy" id="359342"/>
    <lineage>
        <taxon>Eukaryota</taxon>
        <taxon>Fungi</taxon>
        <taxon>Dikarya</taxon>
        <taxon>Ascomycota</taxon>
        <taxon>Pezizomycotina</taxon>
        <taxon>Sordariomycetes</taxon>
        <taxon>Hypocreomycetidae</taxon>
        <taxon>Glomerellales</taxon>
        <taxon>Glomerellaceae</taxon>
        <taxon>Colletotrichum</taxon>
        <taxon>Colletotrichum acutatum species complex</taxon>
    </lineage>
</organism>
<dbReference type="AlphaFoldDB" id="A0AAJ0A0R5"/>
<protein>
    <submittedName>
        <fullName evidence="1">Uncharacterized protein</fullName>
    </submittedName>
</protein>
<accession>A0AAJ0A0R5</accession>
<name>A0AAJ0A0R5_9PEZI</name>
<dbReference type="EMBL" id="JAHMHQ010000003">
    <property type="protein sequence ID" value="KAK1641310.1"/>
    <property type="molecule type" value="Genomic_DNA"/>
</dbReference>
<sequence>MGKLDRYLPVCQCYPLELRRLERPVLQTEDSHFMNVSRLFLEVSLDSVLQYLPPRHRMKAPRVKMSSNVHYWLRIAMQLGKFGISYWRHHPVERRVLRKECLVTRRQISTRKGGRFGKSPRATLYSHKSLVLSKSRSQLQAHCWADHSLSYDHLSAIYLYGICRNTPCLLPPRLLQFRNIPTDTLIQDESHPLIDRHAGGSCWSGNCGSVDVYSWDRIRQAECSTGHWWYNDPKGRAC</sequence>